<evidence type="ECO:0000313" key="3">
    <source>
        <dbReference type="Proteomes" id="UP000821853"/>
    </source>
</evidence>
<keyword evidence="3" id="KW-1185">Reference proteome</keyword>
<feature type="region of interest" description="Disordered" evidence="1">
    <location>
        <begin position="57"/>
        <end position="84"/>
    </location>
</feature>
<gene>
    <name evidence="2" type="ORF">HPB48_026724</name>
</gene>
<protein>
    <submittedName>
        <fullName evidence="2">Uncharacterized protein</fullName>
    </submittedName>
</protein>
<accession>A0A9J6HCK0</accession>
<feature type="region of interest" description="Disordered" evidence="1">
    <location>
        <begin position="1"/>
        <end position="21"/>
    </location>
</feature>
<dbReference type="EMBL" id="JABSTR010002968">
    <property type="protein sequence ID" value="KAH9384713.1"/>
    <property type="molecule type" value="Genomic_DNA"/>
</dbReference>
<dbReference type="Proteomes" id="UP000821853">
    <property type="component" value="Unassembled WGS sequence"/>
</dbReference>
<dbReference type="VEuPathDB" id="VectorBase:HLOH_052069"/>
<proteinExistence type="predicted"/>
<evidence type="ECO:0000313" key="2">
    <source>
        <dbReference type="EMBL" id="KAH9384713.1"/>
    </source>
</evidence>
<evidence type="ECO:0000256" key="1">
    <source>
        <dbReference type="SAM" id="MobiDB-lite"/>
    </source>
</evidence>
<reference evidence="2 3" key="1">
    <citation type="journal article" date="2020" name="Cell">
        <title>Large-Scale Comparative Analyses of Tick Genomes Elucidate Their Genetic Diversity and Vector Capacities.</title>
        <authorList>
            <consortium name="Tick Genome and Microbiome Consortium (TIGMIC)"/>
            <person name="Jia N."/>
            <person name="Wang J."/>
            <person name="Shi W."/>
            <person name="Du L."/>
            <person name="Sun Y."/>
            <person name="Zhan W."/>
            <person name="Jiang J.F."/>
            <person name="Wang Q."/>
            <person name="Zhang B."/>
            <person name="Ji P."/>
            <person name="Bell-Sakyi L."/>
            <person name="Cui X.M."/>
            <person name="Yuan T.T."/>
            <person name="Jiang B.G."/>
            <person name="Yang W.F."/>
            <person name="Lam T.T."/>
            <person name="Chang Q.C."/>
            <person name="Ding S.J."/>
            <person name="Wang X.J."/>
            <person name="Zhu J.G."/>
            <person name="Ruan X.D."/>
            <person name="Zhao L."/>
            <person name="Wei J.T."/>
            <person name="Ye R.Z."/>
            <person name="Que T.C."/>
            <person name="Du C.H."/>
            <person name="Zhou Y.H."/>
            <person name="Cheng J.X."/>
            <person name="Dai P.F."/>
            <person name="Guo W.B."/>
            <person name="Han X.H."/>
            <person name="Huang E.J."/>
            <person name="Li L.F."/>
            <person name="Wei W."/>
            <person name="Gao Y.C."/>
            <person name="Liu J.Z."/>
            <person name="Shao H.Z."/>
            <person name="Wang X."/>
            <person name="Wang C.C."/>
            <person name="Yang T.C."/>
            <person name="Huo Q.B."/>
            <person name="Li W."/>
            <person name="Chen H.Y."/>
            <person name="Chen S.E."/>
            <person name="Zhou L.G."/>
            <person name="Ni X.B."/>
            <person name="Tian J.H."/>
            <person name="Sheng Y."/>
            <person name="Liu T."/>
            <person name="Pan Y.S."/>
            <person name="Xia L.Y."/>
            <person name="Li J."/>
            <person name="Zhao F."/>
            <person name="Cao W.C."/>
        </authorList>
    </citation>
    <scope>NUCLEOTIDE SEQUENCE [LARGE SCALE GENOMIC DNA]</scope>
    <source>
        <strain evidence="2">HaeL-2018</strain>
    </source>
</reference>
<dbReference type="AlphaFoldDB" id="A0A9J6HCK0"/>
<sequence length="84" mass="9381">MGYHSIDAPGRGKQYLNTTGAPPYCYNNTEQWNSLLKKLDTEKRPEGGDDQIVAVTNQLQQTKHMDSQSEESDVNSLNGHNMLA</sequence>
<feature type="compositionally biased region" description="Polar residues" evidence="1">
    <location>
        <begin position="74"/>
        <end position="84"/>
    </location>
</feature>
<name>A0A9J6HCK0_HAELO</name>
<comment type="caution">
    <text evidence="2">The sequence shown here is derived from an EMBL/GenBank/DDBJ whole genome shotgun (WGS) entry which is preliminary data.</text>
</comment>
<organism evidence="2 3">
    <name type="scientific">Haemaphysalis longicornis</name>
    <name type="common">Bush tick</name>
    <dbReference type="NCBI Taxonomy" id="44386"/>
    <lineage>
        <taxon>Eukaryota</taxon>
        <taxon>Metazoa</taxon>
        <taxon>Ecdysozoa</taxon>
        <taxon>Arthropoda</taxon>
        <taxon>Chelicerata</taxon>
        <taxon>Arachnida</taxon>
        <taxon>Acari</taxon>
        <taxon>Parasitiformes</taxon>
        <taxon>Ixodida</taxon>
        <taxon>Ixodoidea</taxon>
        <taxon>Ixodidae</taxon>
        <taxon>Haemaphysalinae</taxon>
        <taxon>Haemaphysalis</taxon>
    </lineage>
</organism>